<dbReference type="AlphaFoldDB" id="A0A2T3AV99"/>
<evidence type="ECO:0000313" key="1">
    <source>
        <dbReference type="EMBL" id="PSS12597.1"/>
    </source>
</evidence>
<gene>
    <name evidence="1" type="ORF">M430DRAFT_36681</name>
</gene>
<sequence length="78" mass="8203">MSVVGYPVVCDVVVGRRPRRRVAGVVMLLLLHSGLAGDAGATLLPFCVIPVLAADLATKRPPLLCYATIYLHCDSSGP</sequence>
<organism evidence="1 2">
    <name type="scientific">Amorphotheca resinae ATCC 22711</name>
    <dbReference type="NCBI Taxonomy" id="857342"/>
    <lineage>
        <taxon>Eukaryota</taxon>
        <taxon>Fungi</taxon>
        <taxon>Dikarya</taxon>
        <taxon>Ascomycota</taxon>
        <taxon>Pezizomycotina</taxon>
        <taxon>Leotiomycetes</taxon>
        <taxon>Helotiales</taxon>
        <taxon>Amorphothecaceae</taxon>
        <taxon>Amorphotheca</taxon>
    </lineage>
</organism>
<reference evidence="1 2" key="1">
    <citation type="journal article" date="2018" name="New Phytol.">
        <title>Comparative genomics and transcriptomics depict ericoid mycorrhizal fungi as versatile saprotrophs and plant mutualists.</title>
        <authorList>
            <person name="Martino E."/>
            <person name="Morin E."/>
            <person name="Grelet G.A."/>
            <person name="Kuo A."/>
            <person name="Kohler A."/>
            <person name="Daghino S."/>
            <person name="Barry K.W."/>
            <person name="Cichocki N."/>
            <person name="Clum A."/>
            <person name="Dockter R.B."/>
            <person name="Hainaut M."/>
            <person name="Kuo R.C."/>
            <person name="LaButti K."/>
            <person name="Lindahl B.D."/>
            <person name="Lindquist E.A."/>
            <person name="Lipzen A."/>
            <person name="Khouja H.R."/>
            <person name="Magnuson J."/>
            <person name="Murat C."/>
            <person name="Ohm R.A."/>
            <person name="Singer S.W."/>
            <person name="Spatafora J.W."/>
            <person name="Wang M."/>
            <person name="Veneault-Fourrey C."/>
            <person name="Henrissat B."/>
            <person name="Grigoriev I.V."/>
            <person name="Martin F.M."/>
            <person name="Perotto S."/>
        </authorList>
    </citation>
    <scope>NUCLEOTIDE SEQUENCE [LARGE SCALE GENOMIC DNA]</scope>
    <source>
        <strain evidence="1 2">ATCC 22711</strain>
    </source>
</reference>
<dbReference type="EMBL" id="KZ679015">
    <property type="protein sequence ID" value="PSS12597.1"/>
    <property type="molecule type" value="Genomic_DNA"/>
</dbReference>
<accession>A0A2T3AV99</accession>
<proteinExistence type="predicted"/>
<name>A0A2T3AV99_AMORE</name>
<dbReference type="Proteomes" id="UP000241818">
    <property type="component" value="Unassembled WGS sequence"/>
</dbReference>
<keyword evidence="2" id="KW-1185">Reference proteome</keyword>
<evidence type="ECO:0000313" key="2">
    <source>
        <dbReference type="Proteomes" id="UP000241818"/>
    </source>
</evidence>
<protein>
    <submittedName>
        <fullName evidence="1">Uncharacterized protein</fullName>
    </submittedName>
</protein>
<dbReference type="GeneID" id="36575058"/>
<dbReference type="InParanoid" id="A0A2T3AV99"/>
<dbReference type="RefSeq" id="XP_024718595.1">
    <property type="nucleotide sequence ID" value="XM_024866977.1"/>
</dbReference>